<sequence length="209" mass="23567">MKNHLPNLSIWLLSFATLTALMQFRYLRESPSTFTLPTQVAVQSELEVEVTKQRQSNTPATLTAARWRARALHEAFHGALQVMHRDFFDDETSHTIPSQSLEDVFEELANSYDVRLRWLAVNADALNADHKPQNEFEQAAVRALAKGLPEYEALTATHFQFAGAVRLSSTCLKCHVPRRTSTEDRIAGLVITMPIPEDLSPPHSSKTRD</sequence>
<dbReference type="KEGG" id="ahel:Q31a_50550"/>
<proteinExistence type="predicted"/>
<organism evidence="2 3">
    <name type="scientific">Aureliella helgolandensis</name>
    <dbReference type="NCBI Taxonomy" id="2527968"/>
    <lineage>
        <taxon>Bacteria</taxon>
        <taxon>Pseudomonadati</taxon>
        <taxon>Planctomycetota</taxon>
        <taxon>Planctomycetia</taxon>
        <taxon>Pirellulales</taxon>
        <taxon>Pirellulaceae</taxon>
        <taxon>Aureliella</taxon>
    </lineage>
</organism>
<evidence type="ECO:0000259" key="1">
    <source>
        <dbReference type="Pfam" id="PF11845"/>
    </source>
</evidence>
<evidence type="ECO:0000313" key="3">
    <source>
        <dbReference type="Proteomes" id="UP000318017"/>
    </source>
</evidence>
<gene>
    <name evidence="2" type="ORF">Q31a_50550</name>
</gene>
<evidence type="ECO:0000313" key="2">
    <source>
        <dbReference type="EMBL" id="QDV26678.1"/>
    </source>
</evidence>
<name>A0A518GDQ0_9BACT</name>
<dbReference type="Pfam" id="PF11845">
    <property type="entry name" value="Tll0287-like"/>
    <property type="match status" value="1"/>
</dbReference>
<dbReference type="Proteomes" id="UP000318017">
    <property type="component" value="Chromosome"/>
</dbReference>
<protein>
    <recommendedName>
        <fullName evidence="1">Tll0287-like domain-containing protein</fullName>
    </recommendedName>
</protein>
<dbReference type="AlphaFoldDB" id="A0A518GDQ0"/>
<dbReference type="InterPro" id="IPR021796">
    <property type="entry name" value="Tll0287-like_dom"/>
</dbReference>
<keyword evidence="3" id="KW-1185">Reference proteome</keyword>
<dbReference type="EMBL" id="CP036298">
    <property type="protein sequence ID" value="QDV26678.1"/>
    <property type="molecule type" value="Genomic_DNA"/>
</dbReference>
<reference evidence="2 3" key="1">
    <citation type="submission" date="2019-02" db="EMBL/GenBank/DDBJ databases">
        <title>Deep-cultivation of Planctomycetes and their phenomic and genomic characterization uncovers novel biology.</title>
        <authorList>
            <person name="Wiegand S."/>
            <person name="Jogler M."/>
            <person name="Boedeker C."/>
            <person name="Pinto D."/>
            <person name="Vollmers J."/>
            <person name="Rivas-Marin E."/>
            <person name="Kohn T."/>
            <person name="Peeters S.H."/>
            <person name="Heuer A."/>
            <person name="Rast P."/>
            <person name="Oberbeckmann S."/>
            <person name="Bunk B."/>
            <person name="Jeske O."/>
            <person name="Meyerdierks A."/>
            <person name="Storesund J.E."/>
            <person name="Kallscheuer N."/>
            <person name="Luecker S."/>
            <person name="Lage O.M."/>
            <person name="Pohl T."/>
            <person name="Merkel B.J."/>
            <person name="Hornburger P."/>
            <person name="Mueller R.-W."/>
            <person name="Bruemmer F."/>
            <person name="Labrenz M."/>
            <person name="Spormann A.M."/>
            <person name="Op den Camp H."/>
            <person name="Overmann J."/>
            <person name="Amann R."/>
            <person name="Jetten M.S.M."/>
            <person name="Mascher T."/>
            <person name="Medema M.H."/>
            <person name="Devos D.P."/>
            <person name="Kaster A.-K."/>
            <person name="Ovreas L."/>
            <person name="Rohde M."/>
            <person name="Galperin M.Y."/>
            <person name="Jogler C."/>
        </authorList>
    </citation>
    <scope>NUCLEOTIDE SEQUENCE [LARGE SCALE GENOMIC DNA]</scope>
    <source>
        <strain evidence="2 3">Q31a</strain>
    </source>
</reference>
<accession>A0A518GDQ0</accession>
<feature type="domain" description="Tll0287-like" evidence="1">
    <location>
        <begin position="65"/>
        <end position="183"/>
    </location>
</feature>